<comment type="caution">
    <text evidence="2">The sequence shown here is derived from an EMBL/GenBank/DDBJ whole genome shotgun (WGS) entry which is preliminary data.</text>
</comment>
<sequence length="155" mass="16396">MSTSPPADPLADGIDALRALIVAGEHLRQAIAEHFGTGVPETLAMSHLHLRGPLGPRELAERLGLTPSTVTSLLDRLEAAGFARREAHPTDRRKSVITLTAAGEEVVTASDHWLSNAVERLGPKVIPEVTRSMQLLEAGLAQQTADLLGTASTAD</sequence>
<dbReference type="SMART" id="SM00347">
    <property type="entry name" value="HTH_MARR"/>
    <property type="match status" value="1"/>
</dbReference>
<accession>A0A853DLC4</accession>
<organism evidence="2 3">
    <name type="scientific">Allobranchiibius huperziae</name>
    <dbReference type="NCBI Taxonomy" id="1874116"/>
    <lineage>
        <taxon>Bacteria</taxon>
        <taxon>Bacillati</taxon>
        <taxon>Actinomycetota</taxon>
        <taxon>Actinomycetes</taxon>
        <taxon>Micrococcales</taxon>
        <taxon>Dermacoccaceae</taxon>
        <taxon>Allobranchiibius</taxon>
    </lineage>
</organism>
<dbReference type="RefSeq" id="WP_179482267.1">
    <property type="nucleotide sequence ID" value="NZ_JACCFW010000001.1"/>
</dbReference>
<evidence type="ECO:0000313" key="3">
    <source>
        <dbReference type="Proteomes" id="UP000571817"/>
    </source>
</evidence>
<gene>
    <name evidence="2" type="ORF">HNR15_002484</name>
</gene>
<dbReference type="Pfam" id="PF01047">
    <property type="entry name" value="MarR"/>
    <property type="match status" value="1"/>
</dbReference>
<evidence type="ECO:0000259" key="1">
    <source>
        <dbReference type="PROSITE" id="PS50995"/>
    </source>
</evidence>
<dbReference type="Gene3D" id="1.10.10.10">
    <property type="entry name" value="Winged helix-like DNA-binding domain superfamily/Winged helix DNA-binding domain"/>
    <property type="match status" value="1"/>
</dbReference>
<reference evidence="2 3" key="1">
    <citation type="submission" date="2020-07" db="EMBL/GenBank/DDBJ databases">
        <title>Sequencing the genomes of 1000 actinobacteria strains.</title>
        <authorList>
            <person name="Klenk H.-P."/>
        </authorList>
    </citation>
    <scope>NUCLEOTIDE SEQUENCE [LARGE SCALE GENOMIC DNA]</scope>
    <source>
        <strain evidence="2 3">DSM 29531</strain>
    </source>
</reference>
<dbReference type="InterPro" id="IPR039422">
    <property type="entry name" value="MarR/SlyA-like"/>
</dbReference>
<proteinExistence type="predicted"/>
<dbReference type="SUPFAM" id="SSF46785">
    <property type="entry name" value="Winged helix' DNA-binding domain"/>
    <property type="match status" value="1"/>
</dbReference>
<dbReference type="InterPro" id="IPR000835">
    <property type="entry name" value="HTH_MarR-typ"/>
</dbReference>
<dbReference type="PRINTS" id="PR00598">
    <property type="entry name" value="HTHMARR"/>
</dbReference>
<dbReference type="GO" id="GO:0003700">
    <property type="term" value="F:DNA-binding transcription factor activity"/>
    <property type="evidence" value="ECO:0007669"/>
    <property type="project" value="InterPro"/>
</dbReference>
<keyword evidence="2" id="KW-0238">DNA-binding</keyword>
<dbReference type="PROSITE" id="PS50995">
    <property type="entry name" value="HTH_MARR_2"/>
    <property type="match status" value="1"/>
</dbReference>
<dbReference type="InterPro" id="IPR036390">
    <property type="entry name" value="WH_DNA-bd_sf"/>
</dbReference>
<feature type="domain" description="HTH marR-type" evidence="1">
    <location>
        <begin position="1"/>
        <end position="141"/>
    </location>
</feature>
<dbReference type="AlphaFoldDB" id="A0A853DLC4"/>
<protein>
    <submittedName>
        <fullName evidence="2">DNA-binding MarR family transcriptional regulator</fullName>
    </submittedName>
</protein>
<keyword evidence="3" id="KW-1185">Reference proteome</keyword>
<dbReference type="Proteomes" id="UP000571817">
    <property type="component" value="Unassembled WGS sequence"/>
</dbReference>
<dbReference type="GO" id="GO:0003677">
    <property type="term" value="F:DNA binding"/>
    <property type="evidence" value="ECO:0007669"/>
    <property type="project" value="UniProtKB-KW"/>
</dbReference>
<dbReference type="PANTHER" id="PTHR33164">
    <property type="entry name" value="TRANSCRIPTIONAL REGULATOR, MARR FAMILY"/>
    <property type="match status" value="1"/>
</dbReference>
<dbReference type="EMBL" id="JACCFW010000001">
    <property type="protein sequence ID" value="NYJ75521.1"/>
    <property type="molecule type" value="Genomic_DNA"/>
</dbReference>
<name>A0A853DLC4_9MICO</name>
<dbReference type="GO" id="GO:0006950">
    <property type="term" value="P:response to stress"/>
    <property type="evidence" value="ECO:0007669"/>
    <property type="project" value="TreeGrafter"/>
</dbReference>
<dbReference type="InterPro" id="IPR036388">
    <property type="entry name" value="WH-like_DNA-bd_sf"/>
</dbReference>
<evidence type="ECO:0000313" key="2">
    <source>
        <dbReference type="EMBL" id="NYJ75521.1"/>
    </source>
</evidence>
<dbReference type="PANTHER" id="PTHR33164:SF43">
    <property type="entry name" value="HTH-TYPE TRANSCRIPTIONAL REPRESSOR YETL"/>
    <property type="match status" value="1"/>
</dbReference>